<feature type="domain" description="SPOR" evidence="3">
    <location>
        <begin position="155"/>
        <end position="234"/>
    </location>
</feature>
<dbReference type="AlphaFoldDB" id="A0A193LEK6"/>
<dbReference type="InterPro" id="IPR052521">
    <property type="entry name" value="Cell_div_SPOR-domain"/>
</dbReference>
<feature type="region of interest" description="Disordered" evidence="1">
    <location>
        <begin position="197"/>
        <end position="234"/>
    </location>
</feature>
<evidence type="ECO:0000256" key="2">
    <source>
        <dbReference type="SAM" id="Phobius"/>
    </source>
</evidence>
<keyword evidence="5" id="KW-1185">Reference proteome</keyword>
<evidence type="ECO:0000259" key="3">
    <source>
        <dbReference type="PROSITE" id="PS51724"/>
    </source>
</evidence>
<dbReference type="Gene3D" id="3.30.70.1070">
    <property type="entry name" value="Sporulation related repeat"/>
    <property type="match status" value="1"/>
</dbReference>
<sequence>MLGYTRDHRKPGNVDAAMDRALKERVLGAIVLVVFIVLVVPVFLDGPVDDAEVVSETVLLPGQNGVSGQERKRQTIVLERDRNEPVPGAVSNVPDMAAEEPSTSAAEPVATATPAVEPPPKKLPATVVDEPQPSREEAPAPVVETQSSAPEPAAQSSTGMWAVQLGSFSNKANAERLAASLRSQGYAAFLSQLSSSGTQLHRVRIGPQKDRESAEAVAKRLAAEGQNGQVVPHP</sequence>
<feature type="compositionally biased region" description="Low complexity" evidence="1">
    <location>
        <begin position="99"/>
        <end position="115"/>
    </location>
</feature>
<dbReference type="KEGG" id="woc:BA177_06465"/>
<accession>A0A193LEK6</accession>
<evidence type="ECO:0000313" key="4">
    <source>
        <dbReference type="EMBL" id="ANO50898.1"/>
    </source>
</evidence>
<dbReference type="GO" id="GO:0032506">
    <property type="term" value="P:cytokinetic process"/>
    <property type="evidence" value="ECO:0007669"/>
    <property type="project" value="TreeGrafter"/>
</dbReference>
<evidence type="ECO:0000256" key="1">
    <source>
        <dbReference type="SAM" id="MobiDB-lite"/>
    </source>
</evidence>
<dbReference type="PROSITE" id="PS51724">
    <property type="entry name" value="SPOR"/>
    <property type="match status" value="1"/>
</dbReference>
<dbReference type="GO" id="GO:0042834">
    <property type="term" value="F:peptidoglycan binding"/>
    <property type="evidence" value="ECO:0007669"/>
    <property type="project" value="InterPro"/>
</dbReference>
<dbReference type="InterPro" id="IPR007730">
    <property type="entry name" value="SPOR-like_dom"/>
</dbReference>
<evidence type="ECO:0000313" key="5">
    <source>
        <dbReference type="Proteomes" id="UP000092695"/>
    </source>
</evidence>
<organism evidence="4 5">
    <name type="scientific">Woeseia oceani</name>
    <dbReference type="NCBI Taxonomy" id="1548547"/>
    <lineage>
        <taxon>Bacteria</taxon>
        <taxon>Pseudomonadati</taxon>
        <taxon>Pseudomonadota</taxon>
        <taxon>Gammaproteobacteria</taxon>
        <taxon>Woeseiales</taxon>
        <taxon>Woeseiaceae</taxon>
        <taxon>Woeseia</taxon>
    </lineage>
</organism>
<keyword evidence="2" id="KW-0472">Membrane</keyword>
<dbReference type="PANTHER" id="PTHR38687:SF1">
    <property type="entry name" value="CELL DIVISION PROTEIN DEDD"/>
    <property type="match status" value="1"/>
</dbReference>
<keyword evidence="2" id="KW-1133">Transmembrane helix</keyword>
<feature type="compositionally biased region" description="Low complexity" evidence="1">
    <location>
        <begin position="146"/>
        <end position="157"/>
    </location>
</feature>
<keyword evidence="2" id="KW-0812">Transmembrane</keyword>
<dbReference type="SUPFAM" id="SSF110997">
    <property type="entry name" value="Sporulation related repeat"/>
    <property type="match status" value="1"/>
</dbReference>
<feature type="compositionally biased region" description="Basic and acidic residues" evidence="1">
    <location>
        <begin position="207"/>
        <end position="222"/>
    </location>
</feature>
<dbReference type="OrthoDB" id="7069135at2"/>
<dbReference type="PANTHER" id="PTHR38687">
    <property type="entry name" value="CELL DIVISION PROTEIN DEDD-RELATED"/>
    <property type="match status" value="1"/>
</dbReference>
<dbReference type="Proteomes" id="UP000092695">
    <property type="component" value="Chromosome"/>
</dbReference>
<dbReference type="GO" id="GO:0030428">
    <property type="term" value="C:cell septum"/>
    <property type="evidence" value="ECO:0007669"/>
    <property type="project" value="TreeGrafter"/>
</dbReference>
<proteinExistence type="predicted"/>
<gene>
    <name evidence="4" type="ORF">BA177_06465</name>
</gene>
<name>A0A193LEK6_9GAMM</name>
<dbReference type="EMBL" id="CP016268">
    <property type="protein sequence ID" value="ANO50898.1"/>
    <property type="molecule type" value="Genomic_DNA"/>
</dbReference>
<dbReference type="InterPro" id="IPR036680">
    <property type="entry name" value="SPOR-like_sf"/>
</dbReference>
<dbReference type="GO" id="GO:0032153">
    <property type="term" value="C:cell division site"/>
    <property type="evidence" value="ECO:0007669"/>
    <property type="project" value="TreeGrafter"/>
</dbReference>
<reference evidence="4 5" key="1">
    <citation type="submission" date="2016-06" db="EMBL/GenBank/DDBJ databases">
        <title>Complete genome sequence of a deep-branching marine Gamma Proteobacterium Woeseia oceani type strain XK5.</title>
        <authorList>
            <person name="Mu D."/>
            <person name="Du Z."/>
        </authorList>
    </citation>
    <scope>NUCLEOTIDE SEQUENCE [LARGE SCALE GENOMIC DNA]</scope>
    <source>
        <strain evidence="4 5">XK5</strain>
    </source>
</reference>
<feature type="transmembrane region" description="Helical" evidence="2">
    <location>
        <begin position="26"/>
        <end position="44"/>
    </location>
</feature>
<dbReference type="Pfam" id="PF05036">
    <property type="entry name" value="SPOR"/>
    <property type="match status" value="1"/>
</dbReference>
<protein>
    <recommendedName>
        <fullName evidence="3">SPOR domain-containing protein</fullName>
    </recommendedName>
</protein>
<dbReference type="STRING" id="1548547.BA177_06465"/>
<feature type="region of interest" description="Disordered" evidence="1">
    <location>
        <begin position="81"/>
        <end position="158"/>
    </location>
</feature>